<evidence type="ECO:0000313" key="3">
    <source>
        <dbReference type="Proteomes" id="UP000507470"/>
    </source>
</evidence>
<dbReference type="OrthoDB" id="6208419at2759"/>
<evidence type="ECO:0000313" key="2">
    <source>
        <dbReference type="EMBL" id="CAC5402701.1"/>
    </source>
</evidence>
<sequence length="423" mass="46763">MPPKRKINKRKVVAVNVDDVDQTEDPLPQAETYDDSETAGDDPADNVVTVTGTAKKPVVTQTKSKNKTPDNEGGTVINIALPEDISKEQELKIAAWVEDNEMLYNQTTKEFKNKAKKDRMFADFGATIGLSVQEGEDDEEEEIEVLDDDDDGASIVSSAVSASAAPQSSHRDSPDIQTMVYGKGKAPCSLTKVRARSSKVAKSTLDSALSEYLRKTAPETANMHKEMQDSLAALIQQRDHAAIWGESLAISAQRIPFNLFQRFQMDSLALMNRYLGMAKRGEDPDQIQSQSFMHQLQMAQPQRQYKQQYPQHDNSWPFYTNMAPGPPLLQSSIMSHGTPRFTSTSQKESNIPNVFEHTIPRDQAAQHQHNSTPSTISSLGANPSSVTSSRNSSLNISSLINTMVDSPYSQDSPMNRQPEGDIE</sequence>
<proteinExistence type="predicted"/>
<feature type="compositionally biased region" description="Acidic residues" evidence="1">
    <location>
        <begin position="32"/>
        <end position="44"/>
    </location>
</feature>
<protein>
    <submittedName>
        <fullName evidence="2">Uncharacterized protein</fullName>
    </submittedName>
</protein>
<name>A0A6J8D4U8_MYTCO</name>
<dbReference type="Proteomes" id="UP000507470">
    <property type="component" value="Unassembled WGS sequence"/>
</dbReference>
<evidence type="ECO:0000256" key="1">
    <source>
        <dbReference type="SAM" id="MobiDB-lite"/>
    </source>
</evidence>
<accession>A0A6J8D4U8</accession>
<feature type="region of interest" description="Disordered" evidence="1">
    <location>
        <begin position="363"/>
        <end position="423"/>
    </location>
</feature>
<feature type="region of interest" description="Disordered" evidence="1">
    <location>
        <begin position="17"/>
        <end position="74"/>
    </location>
</feature>
<organism evidence="2 3">
    <name type="scientific">Mytilus coruscus</name>
    <name type="common">Sea mussel</name>
    <dbReference type="NCBI Taxonomy" id="42192"/>
    <lineage>
        <taxon>Eukaryota</taxon>
        <taxon>Metazoa</taxon>
        <taxon>Spiralia</taxon>
        <taxon>Lophotrochozoa</taxon>
        <taxon>Mollusca</taxon>
        <taxon>Bivalvia</taxon>
        <taxon>Autobranchia</taxon>
        <taxon>Pteriomorphia</taxon>
        <taxon>Mytilida</taxon>
        <taxon>Mytiloidea</taxon>
        <taxon>Mytilidae</taxon>
        <taxon>Mytilinae</taxon>
        <taxon>Mytilus</taxon>
    </lineage>
</organism>
<dbReference type="AlphaFoldDB" id="A0A6J8D4U8"/>
<reference evidence="2 3" key="1">
    <citation type="submission" date="2020-06" db="EMBL/GenBank/DDBJ databases">
        <authorList>
            <person name="Li R."/>
            <person name="Bekaert M."/>
        </authorList>
    </citation>
    <scope>NUCLEOTIDE SEQUENCE [LARGE SCALE GENOMIC DNA]</scope>
    <source>
        <strain evidence="3">wild</strain>
    </source>
</reference>
<gene>
    <name evidence="2" type="ORF">MCOR_36629</name>
</gene>
<feature type="compositionally biased region" description="Polar residues" evidence="1">
    <location>
        <begin position="403"/>
        <end position="415"/>
    </location>
</feature>
<keyword evidence="3" id="KW-1185">Reference proteome</keyword>
<feature type="compositionally biased region" description="Polar residues" evidence="1">
    <location>
        <begin position="365"/>
        <end position="383"/>
    </location>
</feature>
<feature type="compositionally biased region" description="Low complexity" evidence="1">
    <location>
        <begin position="384"/>
        <end position="402"/>
    </location>
</feature>
<dbReference type="EMBL" id="CACVKT020006598">
    <property type="protein sequence ID" value="CAC5402701.1"/>
    <property type="molecule type" value="Genomic_DNA"/>
</dbReference>